<keyword evidence="3" id="KW-1185">Reference proteome</keyword>
<dbReference type="EMBL" id="KL363205">
    <property type="protein sequence ID" value="KFD54696.1"/>
    <property type="molecule type" value="Genomic_DNA"/>
</dbReference>
<evidence type="ECO:0000313" key="1">
    <source>
        <dbReference type="EMBL" id="KFD54696.1"/>
    </source>
</evidence>
<dbReference type="Proteomes" id="UP000030764">
    <property type="component" value="Unassembled WGS sequence"/>
</dbReference>
<dbReference type="Proteomes" id="UP000030758">
    <property type="component" value="Unassembled WGS sequence"/>
</dbReference>
<dbReference type="EMBL" id="KL367556">
    <property type="protein sequence ID" value="KFD64365.1"/>
    <property type="molecule type" value="Genomic_DNA"/>
</dbReference>
<organism evidence="1 3">
    <name type="scientific">Trichuris suis</name>
    <name type="common">pig whipworm</name>
    <dbReference type="NCBI Taxonomy" id="68888"/>
    <lineage>
        <taxon>Eukaryota</taxon>
        <taxon>Metazoa</taxon>
        <taxon>Ecdysozoa</taxon>
        <taxon>Nematoda</taxon>
        <taxon>Enoplea</taxon>
        <taxon>Dorylaimia</taxon>
        <taxon>Trichinellida</taxon>
        <taxon>Trichuridae</taxon>
        <taxon>Trichuris</taxon>
    </lineage>
</organism>
<protein>
    <submittedName>
        <fullName evidence="1">Uncharacterized protein</fullName>
    </submittedName>
</protein>
<accession>A0A085MBV0</accession>
<reference evidence="1 3" key="1">
    <citation type="journal article" date="2014" name="Nat. Genet.">
        <title>Genome and transcriptome of the porcine whipworm Trichuris suis.</title>
        <authorList>
            <person name="Jex A.R."/>
            <person name="Nejsum P."/>
            <person name="Schwarz E.M."/>
            <person name="Hu L."/>
            <person name="Young N.D."/>
            <person name="Hall R.S."/>
            <person name="Korhonen P.K."/>
            <person name="Liao S."/>
            <person name="Thamsborg S."/>
            <person name="Xia J."/>
            <person name="Xu P."/>
            <person name="Wang S."/>
            <person name="Scheerlinck J.P."/>
            <person name="Hofmann A."/>
            <person name="Sternberg P.W."/>
            <person name="Wang J."/>
            <person name="Gasser R.B."/>
        </authorList>
    </citation>
    <scope>NUCLEOTIDE SEQUENCE [LARGE SCALE GENOMIC DNA]</scope>
    <source>
        <strain evidence="2">DCEP-RM93F</strain>
        <strain evidence="1">DCEP-RM93M</strain>
    </source>
</reference>
<evidence type="ECO:0000313" key="3">
    <source>
        <dbReference type="Proteomes" id="UP000030764"/>
    </source>
</evidence>
<sequence>MIGKVDESDWLSQLGLRQLGPASAWHAPASTTDYPTIQDPFAQKNDFPTYENDSRLNLVRCENKTGPFEKQPAFNFEYHL</sequence>
<gene>
    <name evidence="1" type="ORF">M513_04396</name>
    <name evidence="2" type="ORF">M514_04396</name>
</gene>
<proteinExistence type="predicted"/>
<name>A0A085MBV0_9BILA</name>
<dbReference type="AlphaFoldDB" id="A0A085MBV0"/>
<evidence type="ECO:0000313" key="2">
    <source>
        <dbReference type="EMBL" id="KFD64365.1"/>
    </source>
</evidence>